<comment type="caution">
    <text evidence="3">The sequence shown here is derived from an EMBL/GenBank/DDBJ whole genome shotgun (WGS) entry which is preliminary data.</text>
</comment>
<feature type="transmembrane region" description="Helical" evidence="2">
    <location>
        <begin position="12"/>
        <end position="31"/>
    </location>
</feature>
<feature type="compositionally biased region" description="Basic residues" evidence="1">
    <location>
        <begin position="45"/>
        <end position="54"/>
    </location>
</feature>
<feature type="region of interest" description="Disordered" evidence="1">
    <location>
        <begin position="33"/>
        <end position="82"/>
    </location>
</feature>
<keyword evidence="2" id="KW-1133">Transmembrane helix</keyword>
<dbReference type="Proteomes" id="UP000579523">
    <property type="component" value="Unassembled WGS sequence"/>
</dbReference>
<keyword evidence="2" id="KW-0472">Membrane</keyword>
<evidence type="ECO:0000256" key="2">
    <source>
        <dbReference type="SAM" id="Phobius"/>
    </source>
</evidence>
<keyword evidence="4" id="KW-1185">Reference proteome</keyword>
<name>A0A7W7PRU0_9ACTN</name>
<feature type="compositionally biased region" description="Pro residues" evidence="1">
    <location>
        <begin position="60"/>
        <end position="69"/>
    </location>
</feature>
<sequence>MSEHDTILRTTGTAALTLVAVACVAGLAEALRRGRGRARAEAARRHGHHGHGRHGSAPVPATPAPPAVPVIPRQRQTGPRAETVRLTPAERDAFAGLVRRFGESG</sequence>
<evidence type="ECO:0000313" key="4">
    <source>
        <dbReference type="Proteomes" id="UP000579523"/>
    </source>
</evidence>
<reference evidence="3 4" key="1">
    <citation type="submission" date="2020-08" db="EMBL/GenBank/DDBJ databases">
        <title>Genomic Encyclopedia of Type Strains, Phase III (KMG-III): the genomes of soil and plant-associated and newly described type strains.</title>
        <authorList>
            <person name="Whitman W."/>
        </authorList>
    </citation>
    <scope>NUCLEOTIDE SEQUENCE [LARGE SCALE GENOMIC DNA]</scope>
    <source>
        <strain evidence="3 4">CECT 3273</strain>
    </source>
</reference>
<evidence type="ECO:0000313" key="3">
    <source>
        <dbReference type="EMBL" id="MBB4900169.1"/>
    </source>
</evidence>
<evidence type="ECO:0000256" key="1">
    <source>
        <dbReference type="SAM" id="MobiDB-lite"/>
    </source>
</evidence>
<protein>
    <submittedName>
        <fullName evidence="3">Uncharacterized protein</fullName>
    </submittedName>
</protein>
<dbReference type="AlphaFoldDB" id="A0A7W7PRU0"/>
<accession>A0A7W7PRU0</accession>
<gene>
    <name evidence="3" type="ORF">FHS37_004231</name>
</gene>
<keyword evidence="2" id="KW-0812">Transmembrane</keyword>
<dbReference type="EMBL" id="JACHJI010000007">
    <property type="protein sequence ID" value="MBB4900169.1"/>
    <property type="molecule type" value="Genomic_DNA"/>
</dbReference>
<proteinExistence type="predicted"/>
<dbReference type="RefSeq" id="WP_184823527.1">
    <property type="nucleotide sequence ID" value="NZ_BMTK01000009.1"/>
</dbReference>
<organism evidence="3 4">
    <name type="scientific">Streptomyces griseomycini</name>
    <dbReference type="NCBI Taxonomy" id="66895"/>
    <lineage>
        <taxon>Bacteria</taxon>
        <taxon>Bacillati</taxon>
        <taxon>Actinomycetota</taxon>
        <taxon>Actinomycetes</taxon>
        <taxon>Kitasatosporales</taxon>
        <taxon>Streptomycetaceae</taxon>
        <taxon>Streptomyces</taxon>
    </lineage>
</organism>